<sequence length="563" mass="66474">MCQAMIVNYENKGQGYNDITKSTWYAKNKENLNKTKYLEIDSFSVIIDWINSLLISNNILNAYNIYEEIKDGVIILKLIKIYNPEIEIRGIFLKAVKKKCAIKNLEKALSIIYMNNPYYYSLVSSTDIYEKKKKKVNILLIQLFDKFEFQNLKNISTPLLNWYNYTLKKMKLPLDSKTINNPFHIINNKSINCYNEKGKYLYPRKGLEIGIQKDNIEEEIAVGDNMKRNMSSNFVKERKIKTKSNALKNFITYILYKDKEECQNGTSYIVKDFSDCIKIFFILYRYGYICIEELQIVIKSNRRNNFFFLHELLRKLNIPIVLKNQYLNNPSEVAILLQLKYIQCFIHNNGYSKAIDLKKYYFPFLALHKKGVNTTTKCGDNVVLRGDSKHNYNRNYEQADKQFLNVRDEKDINDNKREYSNDHKSEVYEKVKYKTCKGIPNSETDKIKQIYDSKDWDGKRGQVNQVNCYNLSNDMKNLFEGTNNGIFNSPIKIYQNKERTCPLQGKKEKKNYAHQNEKGNHISINNYLEKEPLAITPINMLRKMFHQQIKENMNIHKANIMKI</sequence>
<dbReference type="SUPFAM" id="SSF47576">
    <property type="entry name" value="Calponin-homology domain, CH-domain"/>
    <property type="match status" value="1"/>
</dbReference>
<reference evidence="2 3" key="1">
    <citation type="submission" date="2016-08" db="EMBL/GenBank/DDBJ databases">
        <authorList>
            <consortium name="Pathogen Informatics"/>
        </authorList>
    </citation>
    <scope>NUCLEOTIDE SEQUENCE [LARGE SCALE GENOMIC DNA]</scope>
    <source>
        <strain evidence="2 3">DS</strain>
    </source>
</reference>
<organism evidence="2 3">
    <name type="scientific">Plasmodium chabaudi adami</name>
    <dbReference type="NCBI Taxonomy" id="5826"/>
    <lineage>
        <taxon>Eukaryota</taxon>
        <taxon>Sar</taxon>
        <taxon>Alveolata</taxon>
        <taxon>Apicomplexa</taxon>
        <taxon>Aconoidasida</taxon>
        <taxon>Haemosporida</taxon>
        <taxon>Plasmodiidae</taxon>
        <taxon>Plasmodium</taxon>
        <taxon>Plasmodium (Vinckeia)</taxon>
    </lineage>
</organism>
<evidence type="ECO:0000313" key="3">
    <source>
        <dbReference type="Proteomes" id="UP000507536"/>
    </source>
</evidence>
<name>A0A1C6YIL4_PLACE</name>
<dbReference type="CDD" id="cd00014">
    <property type="entry name" value="CH_SF"/>
    <property type="match status" value="1"/>
</dbReference>
<evidence type="ECO:0000313" key="2">
    <source>
        <dbReference type="EMBL" id="SCM23166.1"/>
    </source>
</evidence>
<proteinExistence type="predicted"/>
<dbReference type="InterPro" id="IPR001715">
    <property type="entry name" value="CH_dom"/>
</dbReference>
<feature type="domain" description="Calponin-homology (CH)" evidence="1">
    <location>
        <begin position="40"/>
        <end position="148"/>
    </location>
</feature>
<dbReference type="EMBL" id="LT608192">
    <property type="protein sequence ID" value="SCM23166.1"/>
    <property type="molecule type" value="Genomic_DNA"/>
</dbReference>
<dbReference type="Proteomes" id="UP000507536">
    <property type="component" value="Chromosome 12"/>
</dbReference>
<dbReference type="Pfam" id="PF00307">
    <property type="entry name" value="CH"/>
    <property type="match status" value="1"/>
</dbReference>
<protein>
    <recommendedName>
        <fullName evidence="1">Calponin-homology (CH) domain-containing protein</fullName>
    </recommendedName>
</protein>
<evidence type="ECO:0000259" key="1">
    <source>
        <dbReference type="PROSITE" id="PS50021"/>
    </source>
</evidence>
<dbReference type="Gene3D" id="1.10.418.10">
    <property type="entry name" value="Calponin-like domain"/>
    <property type="match status" value="1"/>
</dbReference>
<dbReference type="InterPro" id="IPR036872">
    <property type="entry name" value="CH_dom_sf"/>
</dbReference>
<dbReference type="PROSITE" id="PS50021">
    <property type="entry name" value="CH"/>
    <property type="match status" value="1"/>
</dbReference>
<dbReference type="AlphaFoldDB" id="A0A1C6YIL4"/>
<accession>A0A1C6YIL4</accession>
<gene>
    <name evidence="2" type="ORF">PCHDS_000332200</name>
</gene>